<accession>A0A1A9ZKI0</accession>
<feature type="transmembrane region" description="Helical" evidence="1">
    <location>
        <begin position="49"/>
        <end position="69"/>
    </location>
</feature>
<reference evidence="2" key="2">
    <citation type="submission" date="2020-05" db="UniProtKB">
        <authorList>
            <consortium name="EnsemblMetazoa"/>
        </authorList>
    </citation>
    <scope>IDENTIFICATION</scope>
    <source>
        <strain evidence="2">IAEA</strain>
    </source>
</reference>
<dbReference type="EnsemblMetazoa" id="GPAI017619-RA">
    <property type="protein sequence ID" value="GPAI017619-PA"/>
    <property type="gene ID" value="GPAI017619"/>
</dbReference>
<keyword evidence="1" id="KW-1133">Transmembrane helix</keyword>
<name>A0A1A9ZKI0_GLOPL</name>
<organism evidence="2 3">
    <name type="scientific">Glossina pallidipes</name>
    <name type="common">Tsetse fly</name>
    <dbReference type="NCBI Taxonomy" id="7398"/>
    <lineage>
        <taxon>Eukaryota</taxon>
        <taxon>Metazoa</taxon>
        <taxon>Ecdysozoa</taxon>
        <taxon>Arthropoda</taxon>
        <taxon>Hexapoda</taxon>
        <taxon>Insecta</taxon>
        <taxon>Pterygota</taxon>
        <taxon>Neoptera</taxon>
        <taxon>Endopterygota</taxon>
        <taxon>Diptera</taxon>
        <taxon>Brachycera</taxon>
        <taxon>Muscomorpha</taxon>
        <taxon>Hippoboscoidea</taxon>
        <taxon>Glossinidae</taxon>
        <taxon>Glossina</taxon>
    </lineage>
</organism>
<keyword evidence="3" id="KW-1185">Reference proteome</keyword>
<evidence type="ECO:0000256" key="1">
    <source>
        <dbReference type="SAM" id="Phobius"/>
    </source>
</evidence>
<proteinExistence type="predicted"/>
<dbReference type="VEuPathDB" id="VectorBase:GPAI017619"/>
<sequence>MSTFMRIHNNRLRNTQQFKSPAVATFSQRNRFLGNIPRRRYNRAARTEAFRAMSVTLSPALWLAGAYFYNHLISVNNLQFKNTQQPDHRAVTSLMECKHRFFSICSEDNYDESVDLNFDPSPLIADMNRAANEWYIVLYCDALANPTFMSKKIRFFALSIVAITDVWTITKYKYFRGASLLTCKEYEWRKEGKNDSNKKMQEKS</sequence>
<dbReference type="Proteomes" id="UP000092445">
    <property type="component" value="Unassembled WGS sequence"/>
</dbReference>
<keyword evidence="1" id="KW-0812">Transmembrane</keyword>
<keyword evidence="1" id="KW-0472">Membrane</keyword>
<dbReference type="AlphaFoldDB" id="A0A1A9ZKI0"/>
<evidence type="ECO:0000313" key="2">
    <source>
        <dbReference type="EnsemblMetazoa" id="GPAI017619-PA"/>
    </source>
</evidence>
<reference evidence="3" key="1">
    <citation type="submission" date="2014-03" db="EMBL/GenBank/DDBJ databases">
        <authorList>
            <person name="Aksoy S."/>
            <person name="Warren W."/>
            <person name="Wilson R.K."/>
        </authorList>
    </citation>
    <scope>NUCLEOTIDE SEQUENCE [LARGE SCALE GENOMIC DNA]</scope>
    <source>
        <strain evidence="3">IAEA</strain>
    </source>
</reference>
<protein>
    <submittedName>
        <fullName evidence="2">Uncharacterized protein</fullName>
    </submittedName>
</protein>
<evidence type="ECO:0000313" key="3">
    <source>
        <dbReference type="Proteomes" id="UP000092445"/>
    </source>
</evidence>